<gene>
    <name evidence="1" type="ORF">FB459_2540</name>
</gene>
<evidence type="ECO:0000313" key="2">
    <source>
        <dbReference type="Proteomes" id="UP000320806"/>
    </source>
</evidence>
<reference evidence="1 2" key="1">
    <citation type="submission" date="2019-06" db="EMBL/GenBank/DDBJ databases">
        <title>Sequencing the genomes of 1000 actinobacteria strains.</title>
        <authorList>
            <person name="Klenk H.-P."/>
        </authorList>
    </citation>
    <scope>NUCLEOTIDE SEQUENCE [LARGE SCALE GENOMIC DNA]</scope>
    <source>
        <strain evidence="1 2">DSM 19828</strain>
    </source>
</reference>
<keyword evidence="2" id="KW-1185">Reference proteome</keyword>
<accession>A0A542EI57</accession>
<organism evidence="1 2">
    <name type="scientific">Yimella lutea</name>
    <dbReference type="NCBI Taxonomy" id="587872"/>
    <lineage>
        <taxon>Bacteria</taxon>
        <taxon>Bacillati</taxon>
        <taxon>Actinomycetota</taxon>
        <taxon>Actinomycetes</taxon>
        <taxon>Micrococcales</taxon>
        <taxon>Dermacoccaceae</taxon>
        <taxon>Yimella</taxon>
    </lineage>
</organism>
<dbReference type="EMBL" id="VFMO01000001">
    <property type="protein sequence ID" value="TQJ15022.1"/>
    <property type="molecule type" value="Genomic_DNA"/>
</dbReference>
<protein>
    <submittedName>
        <fullName evidence="1">Uncharacterized protein</fullName>
    </submittedName>
</protein>
<dbReference type="AlphaFoldDB" id="A0A542EI57"/>
<dbReference type="RefSeq" id="WP_141928722.1">
    <property type="nucleotide sequence ID" value="NZ_BAABCI010000006.1"/>
</dbReference>
<evidence type="ECO:0000313" key="1">
    <source>
        <dbReference type="EMBL" id="TQJ15022.1"/>
    </source>
</evidence>
<dbReference type="Proteomes" id="UP000320806">
    <property type="component" value="Unassembled WGS sequence"/>
</dbReference>
<comment type="caution">
    <text evidence="1">The sequence shown here is derived from an EMBL/GenBank/DDBJ whole genome shotgun (WGS) entry which is preliminary data.</text>
</comment>
<sequence>MTRDPVGEALLRWGLSDEVDMSAHGMSSVRQGRFVVVGDVPRGRLAQIASTAVKFDGEVADYVNSVPKEPLLILAPAKADRIV</sequence>
<name>A0A542EI57_9MICO</name>
<proteinExistence type="predicted"/>